<evidence type="ECO:0000256" key="22">
    <source>
        <dbReference type="SAM" id="Phobius"/>
    </source>
</evidence>
<dbReference type="InterPro" id="IPR036854">
    <property type="entry name" value="Photo_II_D1/D2_sf"/>
</dbReference>
<keyword evidence="3" id="KW-0813">Transport</keyword>
<evidence type="ECO:0000256" key="7">
    <source>
        <dbReference type="ARBA" id="ARBA00022553"/>
    </source>
</evidence>
<evidence type="ECO:0000256" key="9">
    <source>
        <dbReference type="ARBA" id="ARBA00022692"/>
    </source>
</evidence>
<dbReference type="GO" id="GO:0016491">
    <property type="term" value="F:oxidoreductase activity"/>
    <property type="evidence" value="ECO:0007669"/>
    <property type="project" value="UniProtKB-KW"/>
</dbReference>
<protein>
    <submittedName>
        <fullName evidence="23">Uncharacterized protein</fullName>
    </submittedName>
</protein>
<keyword evidence="17" id="KW-0408">Iron</keyword>
<keyword evidence="16" id="KW-0560">Oxidoreductase</keyword>
<keyword evidence="10" id="KW-0479">Metal-binding</keyword>
<dbReference type="GO" id="GO:0009772">
    <property type="term" value="P:photosynthetic electron transport in photosystem II"/>
    <property type="evidence" value="ECO:0007669"/>
    <property type="project" value="InterPro"/>
</dbReference>
<feature type="coiled-coil region" evidence="21">
    <location>
        <begin position="454"/>
        <end position="481"/>
    </location>
</feature>
<keyword evidence="18" id="KW-0793">Thylakoid</keyword>
<evidence type="ECO:0000256" key="13">
    <source>
        <dbReference type="ARBA" id="ARBA00022989"/>
    </source>
</evidence>
<evidence type="ECO:0000256" key="4">
    <source>
        <dbReference type="ARBA" id="ARBA00022494"/>
    </source>
</evidence>
<evidence type="ECO:0000256" key="20">
    <source>
        <dbReference type="ARBA" id="ARBA00023276"/>
    </source>
</evidence>
<dbReference type="InterPro" id="IPR000484">
    <property type="entry name" value="Photo_RC_L/M"/>
</dbReference>
<evidence type="ECO:0000256" key="16">
    <source>
        <dbReference type="ARBA" id="ARBA00023002"/>
    </source>
</evidence>
<evidence type="ECO:0000256" key="21">
    <source>
        <dbReference type="SAM" id="Coils"/>
    </source>
</evidence>
<evidence type="ECO:0000256" key="3">
    <source>
        <dbReference type="ARBA" id="ARBA00022448"/>
    </source>
</evidence>
<evidence type="ECO:0000256" key="15">
    <source>
        <dbReference type="ARBA" id="ARBA00022991"/>
    </source>
</evidence>
<evidence type="ECO:0000256" key="17">
    <source>
        <dbReference type="ARBA" id="ARBA00023004"/>
    </source>
</evidence>
<comment type="caution">
    <text evidence="23">The sequence shown here is derived from an EMBL/GenBank/DDBJ whole genome shotgun (WGS) entry which is preliminary data.</text>
</comment>
<evidence type="ECO:0000256" key="6">
    <source>
        <dbReference type="ARBA" id="ARBA00022531"/>
    </source>
</evidence>
<organism evidence="23 24">
    <name type="scientific">Kingdonia uniflora</name>
    <dbReference type="NCBI Taxonomy" id="39325"/>
    <lineage>
        <taxon>Eukaryota</taxon>
        <taxon>Viridiplantae</taxon>
        <taxon>Streptophyta</taxon>
        <taxon>Embryophyta</taxon>
        <taxon>Tracheophyta</taxon>
        <taxon>Spermatophyta</taxon>
        <taxon>Magnoliopsida</taxon>
        <taxon>Ranunculales</taxon>
        <taxon>Circaeasteraceae</taxon>
        <taxon>Kingdonia</taxon>
    </lineage>
</organism>
<reference evidence="23 24" key="1">
    <citation type="journal article" date="2020" name="IScience">
        <title>Genome Sequencing of the Endangered Kingdonia uniflora (Circaeasteraceae, Ranunculales) Reveals Potential Mechanisms of Evolutionary Specialization.</title>
        <authorList>
            <person name="Sun Y."/>
            <person name="Deng T."/>
            <person name="Zhang A."/>
            <person name="Moore M.J."/>
            <person name="Landis J.B."/>
            <person name="Lin N."/>
            <person name="Zhang H."/>
            <person name="Zhang X."/>
            <person name="Huang J."/>
            <person name="Zhang X."/>
            <person name="Sun H."/>
            <person name="Wang H."/>
        </authorList>
    </citation>
    <scope>NUCLEOTIDE SEQUENCE [LARGE SCALE GENOMIC DNA]</scope>
    <source>
        <strain evidence="23">TB1705</strain>
        <tissue evidence="23">Leaf</tissue>
    </source>
</reference>
<dbReference type="Proteomes" id="UP000541444">
    <property type="component" value="Unassembled WGS sequence"/>
</dbReference>
<keyword evidence="24" id="KW-1185">Reference proteome</keyword>
<evidence type="ECO:0000256" key="10">
    <source>
        <dbReference type="ARBA" id="ARBA00022723"/>
    </source>
</evidence>
<dbReference type="GO" id="GO:0016168">
    <property type="term" value="F:chlorophyll binding"/>
    <property type="evidence" value="ECO:0007669"/>
    <property type="project" value="UniProtKB-KW"/>
</dbReference>
<keyword evidence="9 22" id="KW-0812">Transmembrane</keyword>
<keyword evidence="13 22" id="KW-1133">Transmembrane helix</keyword>
<keyword evidence="6" id="KW-0602">Photosynthesis</keyword>
<feature type="transmembrane region" description="Helical" evidence="22">
    <location>
        <begin position="29"/>
        <end position="55"/>
    </location>
</feature>
<dbReference type="GO" id="GO:0009523">
    <property type="term" value="C:photosystem II"/>
    <property type="evidence" value="ECO:0007669"/>
    <property type="project" value="UniProtKB-KW"/>
</dbReference>
<keyword evidence="21" id="KW-0175">Coiled coil</keyword>
<evidence type="ECO:0000256" key="18">
    <source>
        <dbReference type="ARBA" id="ARBA00023078"/>
    </source>
</evidence>
<dbReference type="Pfam" id="PF00124">
    <property type="entry name" value="Photo_RC"/>
    <property type="match status" value="1"/>
</dbReference>
<dbReference type="GO" id="GO:0046872">
    <property type="term" value="F:metal ion binding"/>
    <property type="evidence" value="ECO:0007669"/>
    <property type="project" value="UniProtKB-KW"/>
</dbReference>
<proteinExistence type="inferred from homology"/>
<keyword evidence="20" id="KW-0604">Photosystem II</keyword>
<evidence type="ECO:0000256" key="12">
    <source>
        <dbReference type="ARBA" id="ARBA00022982"/>
    </source>
</evidence>
<keyword evidence="4" id="KW-0148">Chlorophyll</keyword>
<dbReference type="SUPFAM" id="SSF81483">
    <property type="entry name" value="Bacterial photosystem II reaction centre, L and M subunits"/>
    <property type="match status" value="1"/>
</dbReference>
<dbReference type="Gene3D" id="1.20.85.10">
    <property type="entry name" value="Photosystem II protein D1-like"/>
    <property type="match status" value="1"/>
</dbReference>
<evidence type="ECO:0000256" key="19">
    <source>
        <dbReference type="ARBA" id="ARBA00023136"/>
    </source>
</evidence>
<name>A0A7J7MWA8_9MAGN</name>
<keyword evidence="11" id="KW-0460">Magnesium</keyword>
<dbReference type="EMBL" id="JACGCM010001204">
    <property type="protein sequence ID" value="KAF6159124.1"/>
    <property type="molecule type" value="Genomic_DNA"/>
</dbReference>
<keyword evidence="8" id="KW-0934">Plastid</keyword>
<dbReference type="PANTHER" id="PTHR33149">
    <property type="entry name" value="PHOTOSYSTEM II PROTEIN D1"/>
    <property type="match status" value="1"/>
</dbReference>
<evidence type="ECO:0000256" key="11">
    <source>
        <dbReference type="ARBA" id="ARBA00022842"/>
    </source>
</evidence>
<keyword evidence="19 22" id="KW-0472">Membrane</keyword>
<sequence>MTVILERRESESLWGRFCNWITSTENRLYIGWFGVLMIPTLLTATSVFIIAFIAAPPVDIDGIREPISGSLLYGNNIISGAIIPTSAAIVLADHIVLQRAICPLGFPTEEKDAIQIKLNYDDEDQLIYFYTGDKFHREGIINNSGKVHCLYLPDPNYALLGAFIYINIVYISKNVSIYDSKMNQVSLGTPMMGRGKATVPILFNGNIYLFGIRDDSAFNGLSVKVDTPWAVSFDPFMNSWSDLSAPDEITQHSGIRAKKRSDNVKDKIEISEVANKLPRILKPDNGISFSPLFGEAAVIDSITFYHCEGFICACDLATREYCPICNLELQLNHDLAMEEYWRICNYVFQLNCESEKMRVLVYGGDRKLCMIWSDYYSNANCPNWIHIHCLKLQIYKAPDVEGSSAFTLAKEDYNIFKVDDECLIDCFAVKDSEGSMKVHWEKMGDDARKKYAHRLLYQKELARLEQQKRDLKQQNHGCQRGIIHLGVKLLRIVFPRAFSELIVSLSFSAYHCYMLLFWFLIKHSI</sequence>
<comment type="similarity">
    <text evidence="2">Belongs to the reaction center PufL/M/PsbA/D family.</text>
</comment>
<accession>A0A7J7MWA8</accession>
<keyword evidence="12" id="KW-0249">Electron transport</keyword>
<evidence type="ECO:0000256" key="14">
    <source>
        <dbReference type="ARBA" id="ARBA00022990"/>
    </source>
</evidence>
<keyword evidence="7" id="KW-0597">Phosphoprotein</keyword>
<evidence type="ECO:0000256" key="5">
    <source>
        <dbReference type="ARBA" id="ARBA00022528"/>
    </source>
</evidence>
<dbReference type="PANTHER" id="PTHR33149:SF55">
    <property type="entry name" value="PHOTOSYSTEM II PROTEIN D1"/>
    <property type="match status" value="1"/>
</dbReference>
<keyword evidence="15" id="KW-0157">Chromophore</keyword>
<keyword evidence="14" id="KW-0007">Acetylation</keyword>
<comment type="subcellular location">
    <subcellularLocation>
        <location evidence="1">Membrane</location>
        <topology evidence="1">Multi-pass membrane protein</topology>
    </subcellularLocation>
</comment>
<feature type="transmembrane region" description="Helical" evidence="22">
    <location>
        <begin position="501"/>
        <end position="521"/>
    </location>
</feature>
<dbReference type="GO" id="GO:0009535">
    <property type="term" value="C:chloroplast thylakoid membrane"/>
    <property type="evidence" value="ECO:0007669"/>
    <property type="project" value="TreeGrafter"/>
</dbReference>
<evidence type="ECO:0000313" key="24">
    <source>
        <dbReference type="Proteomes" id="UP000541444"/>
    </source>
</evidence>
<evidence type="ECO:0000256" key="1">
    <source>
        <dbReference type="ARBA" id="ARBA00004141"/>
    </source>
</evidence>
<evidence type="ECO:0000256" key="2">
    <source>
        <dbReference type="ARBA" id="ARBA00008204"/>
    </source>
</evidence>
<evidence type="ECO:0000313" key="23">
    <source>
        <dbReference type="EMBL" id="KAF6159124.1"/>
    </source>
</evidence>
<keyword evidence="5" id="KW-0150">Chloroplast</keyword>
<dbReference type="AlphaFoldDB" id="A0A7J7MWA8"/>
<dbReference type="InterPro" id="IPR055266">
    <property type="entry name" value="D1/D2"/>
</dbReference>
<gene>
    <name evidence="23" type="ORF">GIB67_032741</name>
</gene>
<evidence type="ECO:0000256" key="8">
    <source>
        <dbReference type="ARBA" id="ARBA00022640"/>
    </source>
</evidence>